<gene>
    <name evidence="1" type="ORF">EIZ48_28595</name>
</gene>
<evidence type="ECO:0000313" key="2">
    <source>
        <dbReference type="Proteomes" id="UP000738517"/>
    </source>
</evidence>
<organism evidence="1 2">
    <name type="scientific">Photobacterium alginatilyticum</name>
    <dbReference type="NCBI Taxonomy" id="1775171"/>
    <lineage>
        <taxon>Bacteria</taxon>
        <taxon>Pseudomonadati</taxon>
        <taxon>Pseudomonadota</taxon>
        <taxon>Gammaproteobacteria</taxon>
        <taxon>Vibrionales</taxon>
        <taxon>Vibrionaceae</taxon>
        <taxon>Photobacterium</taxon>
    </lineage>
</organism>
<accession>A0ABW9YSP2</accession>
<name>A0ABW9YSP2_9GAMM</name>
<dbReference type="Proteomes" id="UP000738517">
    <property type="component" value="Unassembled WGS sequence"/>
</dbReference>
<reference evidence="1 2" key="1">
    <citation type="journal article" date="2017" name="Int. J. Syst. Evol. Microbiol.">
        <title>Photobacterium alginatilyticum sp. nov., a marine bacterium isolated from bottom seawater.</title>
        <authorList>
            <person name="Wang X."/>
            <person name="Wang Y."/>
            <person name="Yang X."/>
            <person name="Sun H."/>
            <person name="Li B."/>
            <person name="Zhang X.H."/>
        </authorList>
    </citation>
    <scope>NUCLEOTIDE SEQUENCE [LARGE SCALE GENOMIC DNA]</scope>
    <source>
        <strain evidence="1 2">P03D4</strain>
    </source>
</reference>
<keyword evidence="2" id="KW-1185">Reference proteome</keyword>
<sequence length="65" mass="7218">MKFLVYPTAYAAVESSVLRTKPINAAVRYTEKRSDISYKRNGSVAGKLDSLNSKRPPRCLFALAP</sequence>
<comment type="caution">
    <text evidence="1">The sequence shown here is derived from an EMBL/GenBank/DDBJ whole genome shotgun (WGS) entry which is preliminary data.</text>
</comment>
<proteinExistence type="predicted"/>
<evidence type="ECO:0000313" key="1">
    <source>
        <dbReference type="EMBL" id="NBI56411.1"/>
    </source>
</evidence>
<dbReference type="EMBL" id="RSEJ01000150">
    <property type="protein sequence ID" value="NBI56411.1"/>
    <property type="molecule type" value="Genomic_DNA"/>
</dbReference>
<protein>
    <submittedName>
        <fullName evidence="1">Uncharacterized protein</fullName>
    </submittedName>
</protein>